<evidence type="ECO:0000313" key="2">
    <source>
        <dbReference type="Proteomes" id="UP000541444"/>
    </source>
</evidence>
<dbReference type="Proteomes" id="UP000541444">
    <property type="component" value="Unassembled WGS sequence"/>
</dbReference>
<organism evidence="1 2">
    <name type="scientific">Kingdonia uniflora</name>
    <dbReference type="NCBI Taxonomy" id="39325"/>
    <lineage>
        <taxon>Eukaryota</taxon>
        <taxon>Viridiplantae</taxon>
        <taxon>Streptophyta</taxon>
        <taxon>Embryophyta</taxon>
        <taxon>Tracheophyta</taxon>
        <taxon>Spermatophyta</taxon>
        <taxon>Magnoliopsida</taxon>
        <taxon>Ranunculales</taxon>
        <taxon>Circaeasteraceae</taxon>
        <taxon>Kingdonia</taxon>
    </lineage>
</organism>
<comment type="caution">
    <text evidence="1">The sequence shown here is derived from an EMBL/GenBank/DDBJ whole genome shotgun (WGS) entry which is preliminary data.</text>
</comment>
<gene>
    <name evidence="1" type="ORF">GIB67_003061</name>
</gene>
<evidence type="ECO:0000313" key="1">
    <source>
        <dbReference type="EMBL" id="KAF6162515.1"/>
    </source>
</evidence>
<protein>
    <submittedName>
        <fullName evidence="1">Uncharacterized protein</fullName>
    </submittedName>
</protein>
<proteinExistence type="predicted"/>
<dbReference type="OrthoDB" id="10589686at2759"/>
<dbReference type="EMBL" id="JACGCM010001019">
    <property type="protein sequence ID" value="KAF6162515.1"/>
    <property type="molecule type" value="Genomic_DNA"/>
</dbReference>
<name>A0A7J7N5T1_9MAGN</name>
<dbReference type="AlphaFoldDB" id="A0A7J7N5T1"/>
<accession>A0A7J7N5T1</accession>
<reference evidence="1 2" key="1">
    <citation type="journal article" date="2020" name="IScience">
        <title>Genome Sequencing of the Endangered Kingdonia uniflora (Circaeasteraceae, Ranunculales) Reveals Potential Mechanisms of Evolutionary Specialization.</title>
        <authorList>
            <person name="Sun Y."/>
            <person name="Deng T."/>
            <person name="Zhang A."/>
            <person name="Moore M.J."/>
            <person name="Landis J.B."/>
            <person name="Lin N."/>
            <person name="Zhang H."/>
            <person name="Zhang X."/>
            <person name="Huang J."/>
            <person name="Zhang X."/>
            <person name="Sun H."/>
            <person name="Wang H."/>
        </authorList>
    </citation>
    <scope>NUCLEOTIDE SEQUENCE [LARGE SCALE GENOMIC DNA]</scope>
    <source>
        <strain evidence="1">TB1705</strain>
        <tissue evidence="1">Leaf</tissue>
    </source>
</reference>
<keyword evidence="2" id="KW-1185">Reference proteome</keyword>
<sequence length="102" mass="11625">MVFYGKRDLKPLIFKLGVALALSYDGFFYSHLKTRRIRPTHSRPCPCSPFLGSEENHFVRAKIISGDAENHEEEKVIDGNIVIDLSPRSKQYGDEEGFLLPD</sequence>